<sequence>MESKPGEASSKDALLGKVLDNYQDITNFIEKEMDKTNRLSIASKQLLKIKITEWALMQSQLVGQIERLEMENRSVKQERTPQGTYAQVVSKRTEPQSKVQKLVEKTKANHTLYISGNNNESGREVQIALTKIVNPTKEKIKIRAIRTTNRTVIIETPDQSDLEKLKSNQTLTTTLKVEVAKKRQPLIILYDVPSDMNEEAIAKAVYEQNLSEVLGKSEFTQNLKLRFKAGPKDKATVHHVVEVSNKIRKAILEQHKLYLGFRSMSAKDYIVVAKCNKCRDLGHVAKHCTKEEACDHCGNSCHKRDSCPHKNKPAICIPCSRRGKSCTKKGDCPTYKMMVERLIQKTNYE</sequence>
<evidence type="ECO:0000313" key="1">
    <source>
        <dbReference type="EMBL" id="KAK9747524.1"/>
    </source>
</evidence>
<dbReference type="EMBL" id="JASPKY010000030">
    <property type="protein sequence ID" value="KAK9747524.1"/>
    <property type="molecule type" value="Genomic_DNA"/>
</dbReference>
<proteinExistence type="predicted"/>
<evidence type="ECO:0000313" key="2">
    <source>
        <dbReference type="Proteomes" id="UP001458880"/>
    </source>
</evidence>
<reference evidence="1 2" key="1">
    <citation type="journal article" date="2024" name="BMC Genomics">
        <title>De novo assembly and annotation of Popillia japonica's genome with initial clues to its potential as an invasive pest.</title>
        <authorList>
            <person name="Cucini C."/>
            <person name="Boschi S."/>
            <person name="Funari R."/>
            <person name="Cardaioli E."/>
            <person name="Iannotti N."/>
            <person name="Marturano G."/>
            <person name="Paoli F."/>
            <person name="Bruttini M."/>
            <person name="Carapelli A."/>
            <person name="Frati F."/>
            <person name="Nardi F."/>
        </authorList>
    </citation>
    <scope>NUCLEOTIDE SEQUENCE [LARGE SCALE GENOMIC DNA]</scope>
    <source>
        <strain evidence="1">DMR45628</strain>
    </source>
</reference>
<name>A0AAW1MM15_POPJA</name>
<comment type="caution">
    <text evidence="1">The sequence shown here is derived from an EMBL/GenBank/DDBJ whole genome shotgun (WGS) entry which is preliminary data.</text>
</comment>
<evidence type="ECO:0008006" key="3">
    <source>
        <dbReference type="Google" id="ProtNLM"/>
    </source>
</evidence>
<keyword evidence="2" id="KW-1185">Reference proteome</keyword>
<gene>
    <name evidence="1" type="ORF">QE152_g5281</name>
</gene>
<protein>
    <recommendedName>
        <fullName evidence="3">CCHC-type domain-containing protein</fullName>
    </recommendedName>
</protein>
<accession>A0AAW1MM15</accession>
<dbReference type="AlphaFoldDB" id="A0AAW1MM15"/>
<dbReference type="Proteomes" id="UP001458880">
    <property type="component" value="Unassembled WGS sequence"/>
</dbReference>
<organism evidence="1 2">
    <name type="scientific">Popillia japonica</name>
    <name type="common">Japanese beetle</name>
    <dbReference type="NCBI Taxonomy" id="7064"/>
    <lineage>
        <taxon>Eukaryota</taxon>
        <taxon>Metazoa</taxon>
        <taxon>Ecdysozoa</taxon>
        <taxon>Arthropoda</taxon>
        <taxon>Hexapoda</taxon>
        <taxon>Insecta</taxon>
        <taxon>Pterygota</taxon>
        <taxon>Neoptera</taxon>
        <taxon>Endopterygota</taxon>
        <taxon>Coleoptera</taxon>
        <taxon>Polyphaga</taxon>
        <taxon>Scarabaeiformia</taxon>
        <taxon>Scarabaeidae</taxon>
        <taxon>Rutelinae</taxon>
        <taxon>Popillia</taxon>
    </lineage>
</organism>